<dbReference type="PATRIC" id="fig|294.131.peg.4357"/>
<reference evidence="2 3" key="1">
    <citation type="submission" date="2015-03" db="EMBL/GenBank/DDBJ databases">
        <title>Comparative genomics of Pseudomonas insights into diversity of traits involved in vanlence and defense.</title>
        <authorList>
            <person name="Qin Y."/>
        </authorList>
    </citation>
    <scope>NUCLEOTIDE SEQUENCE [LARGE SCALE GENOMIC DNA]</scope>
    <source>
        <strain evidence="2 3">C3</strain>
    </source>
</reference>
<sequence length="1023" mass="114424">MDDAQELTLPDAADALALKALIPDLVADCPDMYAMAYQVAKDILVQHHITDIEPDKVYWHRFRAAQSSSKTFTGWQHVFEKPRESMTFPQLVMQRFSVHDQDNADLLDADSGFYRVGADAGNYDETNEVRLHARDALKAFWDINFSDRYKTAIATFWEKHSANFRALAKCTFIAKAIEDYEKGYLTREHFTLVLRAATANVSRPLTRQMLLDEAPTGSGLSIRQFCIDHFVSTDIFSITDDSDLNILYVPGEPRAFHCFTSVEQLHEWLVNEVKDAEGRERMLMHFKQEERDILQERPASLLHKLANLTNFGLIIHTFEETHFDNVGLTHAYDLLPGEYEVADHHLLHYRGEQIAGDAFTHLNQSTHERMLSDGNFLLHSNGEIRKKLWIGYLNAFSHTFGPMAALAWPAALVVVGAGIANVGLHIDQAINGHTPAERKAAVTGAILGSVDVLFNLPFLRGAAELAETSDFAEITETEETLASGPEPKSEVELTPSPTLPFETVVATPADADILAPFETNEVLDGDFPVSDEGKYQGIYQPRTGGNYIAVGDRFYQVRYSNELKTWIIIDPTNPYSFFRNIPVRLNEAGEWVPVTRPGLAGGGKFADLFAPAEPALPDFDAPATQYDVPQELKAELKKASEGGSVHGLDDNFVDITNPNDKYHVFKKLRRQLHDDAVSYYSDLHLPPKPEIPSFIPAAKPKDIIKTIFNRSPGLVVGESHSSAASKRFLIENMKVLRQQKIRTLYMEHLQTDFQQHDLDVFNRTGVMSEDLQRYLKNLDRGHFTDASGKYTFEQVVRAAQKNRIRVQAIDCMASYHSTGNSRMLSTADNFRQKMMNYFAHQVISADQAARGAHRWVALVGNTHTNTFYGVAGVSELEGSIGLRIDGLREGELAGIKADPGFSSKAELGQAPVFVKNDLLLTIKTSQELHPLPTLEDHLKNPGMFTINDSNTVLTHRGRAIPDASGITPPKGNLVRTDILRDGHQFYIIRDSWSWISGKRFESVADLRAALEKGSMTFVSLPGL</sequence>
<dbReference type="InterPro" id="IPR046673">
    <property type="entry name" value="ToxA_N"/>
</dbReference>
<evidence type="ECO:0000313" key="3">
    <source>
        <dbReference type="Proteomes" id="UP000033500"/>
    </source>
</evidence>
<dbReference type="Proteomes" id="UP000033500">
    <property type="component" value="Unassembled WGS sequence"/>
</dbReference>
<organism evidence="2 3">
    <name type="scientific">Pseudomonas fluorescens</name>
    <dbReference type="NCBI Taxonomy" id="294"/>
    <lineage>
        <taxon>Bacteria</taxon>
        <taxon>Pseudomonadati</taxon>
        <taxon>Pseudomonadota</taxon>
        <taxon>Gammaproteobacteria</taxon>
        <taxon>Pseudomonadales</taxon>
        <taxon>Pseudomonadaceae</taxon>
        <taxon>Pseudomonas</taxon>
    </lineage>
</organism>
<evidence type="ECO:0000259" key="1">
    <source>
        <dbReference type="Pfam" id="PF20178"/>
    </source>
</evidence>
<dbReference type="Gene3D" id="3.40.50.11550">
    <property type="match status" value="1"/>
</dbReference>
<gene>
    <name evidence="2" type="ORF">VC34_26670</name>
</gene>
<dbReference type="SUPFAM" id="SSF159501">
    <property type="entry name" value="EreA/ChaN-like"/>
    <property type="match status" value="1"/>
</dbReference>
<dbReference type="CDD" id="cd14729">
    <property type="entry name" value="RtxA-like"/>
    <property type="match status" value="1"/>
</dbReference>
<dbReference type="AlphaFoldDB" id="A0A0F4SY21"/>
<accession>A0A0F4SY21</accession>
<name>A0A0F4SY21_PSEFL</name>
<dbReference type="RefSeq" id="WP_046049247.1">
    <property type="nucleotide sequence ID" value="NZ_LACD01000034.1"/>
</dbReference>
<protein>
    <recommendedName>
        <fullName evidence="1">Dermonecrotic toxin N-terminal domain-containing protein</fullName>
    </recommendedName>
</protein>
<feature type="domain" description="Dermonecrotic toxin N-terminal" evidence="1">
    <location>
        <begin position="27"/>
        <end position="288"/>
    </location>
</feature>
<dbReference type="Pfam" id="PF20178">
    <property type="entry name" value="ToxA_N"/>
    <property type="match status" value="1"/>
</dbReference>
<evidence type="ECO:0000313" key="2">
    <source>
        <dbReference type="EMBL" id="KJZ36794.1"/>
    </source>
</evidence>
<dbReference type="EMBL" id="LACD01000034">
    <property type="protein sequence ID" value="KJZ36794.1"/>
    <property type="molecule type" value="Genomic_DNA"/>
</dbReference>
<comment type="caution">
    <text evidence="2">The sequence shown here is derived from an EMBL/GenBank/DDBJ whole genome shotgun (WGS) entry which is preliminary data.</text>
</comment>
<proteinExistence type="predicted"/>